<organism evidence="10 11">
    <name type="scientific">Porphyra umbilicalis</name>
    <name type="common">Purple laver</name>
    <name type="synonym">Red alga</name>
    <dbReference type="NCBI Taxonomy" id="2786"/>
    <lineage>
        <taxon>Eukaryota</taxon>
        <taxon>Rhodophyta</taxon>
        <taxon>Bangiophyceae</taxon>
        <taxon>Bangiales</taxon>
        <taxon>Bangiaceae</taxon>
        <taxon>Porphyra</taxon>
    </lineage>
</organism>
<dbReference type="SMART" id="SM00355">
    <property type="entry name" value="ZnF_C2H2"/>
    <property type="match status" value="3"/>
</dbReference>
<feature type="region of interest" description="Disordered" evidence="8">
    <location>
        <begin position="333"/>
        <end position="352"/>
    </location>
</feature>
<dbReference type="PROSITE" id="PS00028">
    <property type="entry name" value="ZINC_FINGER_C2H2_1"/>
    <property type="match status" value="3"/>
</dbReference>
<gene>
    <name evidence="10" type="ORF">BU14_0068s0012</name>
</gene>
<dbReference type="PROSITE" id="PS50157">
    <property type="entry name" value="ZINC_FINGER_C2H2_2"/>
    <property type="match status" value="3"/>
</dbReference>
<dbReference type="GO" id="GO:0008270">
    <property type="term" value="F:zinc ion binding"/>
    <property type="evidence" value="ECO:0007669"/>
    <property type="project" value="UniProtKB-KW"/>
</dbReference>
<sequence length="574" mass="58611">MDAPHKKDRLGNPSATPRPLMVGSRTGAGSTKDVKLPLLAFSGIAPIMPPRRLGTASSRLPASTLAGGSWSMAAGATIGRTAVGACTWPDEPASGSPPRPAWQSSITEDRLPPFKTLHASPESPLPGAHEGHVRADDKKRARSWEPRDSATGRVRGWETTAAGPWAEEDKKRRRQWGDGDGEDAIAYGRPTALRPDRKWDGCSAAGTTVATQVASVDSGAVSAGAATAAAAAATPSSPPTVGQRMKYWSTVLAGSASCAELAGSPPNRSSGARGGAPKSIDEALTPASISDGEEDGGDEMDKAGRQAGKGAFGLKARILDRSSELAGVVDVVTGRDRGGGVGDGGGVGSSTRPLLPGVGAVLGVGCEAGGGGGDGLSPMASSAASTGGCSTLSSGKSADRRRYGGTPRSPLSLYGPPRHGSGAYAGGTGGHASRGGPGGYGPDSGATGAGVLRPAPPPPVPSFVRRVPLSRAPRPAPLAGTDAYAEERPYACAVCPIAFKRRYVLQQHHLAVHEKRRPFACPVCGSAFSHAGTRSKHVRTVHEKVKPFPCDQCDMRFSERGNLSKHGQRLHGSG</sequence>
<dbReference type="OrthoDB" id="5693at2759"/>
<dbReference type="SUPFAM" id="SSF57667">
    <property type="entry name" value="beta-beta-alpha zinc fingers"/>
    <property type="match status" value="2"/>
</dbReference>
<evidence type="ECO:0000256" key="5">
    <source>
        <dbReference type="ARBA" id="ARBA00022833"/>
    </source>
</evidence>
<feature type="domain" description="C2H2-type" evidence="9">
    <location>
        <begin position="519"/>
        <end position="547"/>
    </location>
</feature>
<keyword evidence="5" id="KW-0862">Zinc</keyword>
<comment type="subcellular location">
    <subcellularLocation>
        <location evidence="1">Nucleus</location>
    </subcellularLocation>
</comment>
<dbReference type="EMBL" id="KV918784">
    <property type="protein sequence ID" value="OSX79916.1"/>
    <property type="molecule type" value="Genomic_DNA"/>
</dbReference>
<proteinExistence type="predicted"/>
<evidence type="ECO:0000313" key="10">
    <source>
        <dbReference type="EMBL" id="OSX79916.1"/>
    </source>
</evidence>
<dbReference type="InterPro" id="IPR013087">
    <property type="entry name" value="Znf_C2H2_type"/>
</dbReference>
<name>A0A1X6PGP6_PORUM</name>
<evidence type="ECO:0000313" key="11">
    <source>
        <dbReference type="Proteomes" id="UP000218209"/>
    </source>
</evidence>
<feature type="domain" description="C2H2-type" evidence="9">
    <location>
        <begin position="548"/>
        <end position="574"/>
    </location>
</feature>
<dbReference type="InterPro" id="IPR050331">
    <property type="entry name" value="Zinc_finger"/>
</dbReference>
<feature type="compositionally biased region" description="Low complexity" evidence="8">
    <location>
        <begin position="380"/>
        <end position="396"/>
    </location>
</feature>
<dbReference type="GO" id="GO:0010468">
    <property type="term" value="P:regulation of gene expression"/>
    <property type="evidence" value="ECO:0007669"/>
    <property type="project" value="TreeGrafter"/>
</dbReference>
<feature type="compositionally biased region" description="Gly residues" evidence="8">
    <location>
        <begin position="423"/>
        <end position="442"/>
    </location>
</feature>
<feature type="region of interest" description="Disordered" evidence="8">
    <location>
        <begin position="261"/>
        <end position="305"/>
    </location>
</feature>
<evidence type="ECO:0000259" key="9">
    <source>
        <dbReference type="PROSITE" id="PS50157"/>
    </source>
</evidence>
<keyword evidence="11" id="KW-1185">Reference proteome</keyword>
<feature type="region of interest" description="Disordered" evidence="8">
    <location>
        <begin position="377"/>
        <end position="450"/>
    </location>
</feature>
<feature type="compositionally biased region" description="Basic and acidic residues" evidence="8">
    <location>
        <begin position="129"/>
        <end position="150"/>
    </location>
</feature>
<keyword evidence="2" id="KW-0479">Metal-binding</keyword>
<keyword evidence="6" id="KW-0539">Nucleus</keyword>
<feature type="region of interest" description="Disordered" evidence="8">
    <location>
        <begin position="1"/>
        <end position="31"/>
    </location>
</feature>
<feature type="region of interest" description="Disordered" evidence="8">
    <location>
        <begin position="113"/>
        <end position="192"/>
    </location>
</feature>
<dbReference type="GO" id="GO:0005634">
    <property type="term" value="C:nucleus"/>
    <property type="evidence" value="ECO:0007669"/>
    <property type="project" value="UniProtKB-SubCell"/>
</dbReference>
<dbReference type="Gene3D" id="3.30.160.60">
    <property type="entry name" value="Classic Zinc Finger"/>
    <property type="match status" value="2"/>
</dbReference>
<dbReference type="AlphaFoldDB" id="A0A1X6PGP6"/>
<reference evidence="10 11" key="1">
    <citation type="submission" date="2017-03" db="EMBL/GenBank/DDBJ databases">
        <title>WGS assembly of Porphyra umbilicalis.</title>
        <authorList>
            <person name="Brawley S.H."/>
            <person name="Blouin N.A."/>
            <person name="Ficko-Blean E."/>
            <person name="Wheeler G.L."/>
            <person name="Lohr M."/>
            <person name="Goodson H.V."/>
            <person name="Jenkins J.W."/>
            <person name="Blaby-Haas C.E."/>
            <person name="Helliwell K.E."/>
            <person name="Chan C."/>
            <person name="Marriage T."/>
            <person name="Bhattacharya D."/>
            <person name="Klein A.S."/>
            <person name="Badis Y."/>
            <person name="Brodie J."/>
            <person name="Cao Y."/>
            <person name="Collen J."/>
            <person name="Dittami S.M."/>
            <person name="Gachon C.M."/>
            <person name="Green B.R."/>
            <person name="Karpowicz S."/>
            <person name="Kim J.W."/>
            <person name="Kudahl U."/>
            <person name="Lin S."/>
            <person name="Michel G."/>
            <person name="Mittag M."/>
            <person name="Olson B.J."/>
            <person name="Pangilinan J."/>
            <person name="Peng Y."/>
            <person name="Qiu H."/>
            <person name="Shu S."/>
            <person name="Singer J.T."/>
            <person name="Smith A.G."/>
            <person name="Sprecher B.N."/>
            <person name="Wagner V."/>
            <person name="Wang W."/>
            <person name="Wang Z.-Y."/>
            <person name="Yan J."/>
            <person name="Yarish C."/>
            <person name="Zoeuner-Riek S."/>
            <person name="Zhuang Y."/>
            <person name="Zou Y."/>
            <person name="Lindquist E.A."/>
            <person name="Grimwood J."/>
            <person name="Barry K."/>
            <person name="Rokhsar D.S."/>
            <person name="Schmutz J."/>
            <person name="Stiller J.W."/>
            <person name="Grossman A.R."/>
            <person name="Prochnik S.E."/>
        </authorList>
    </citation>
    <scope>NUCLEOTIDE SEQUENCE [LARGE SCALE GENOMIC DNA]</scope>
    <source>
        <strain evidence="10">4086291</strain>
    </source>
</reference>
<dbReference type="Proteomes" id="UP000218209">
    <property type="component" value="Unassembled WGS sequence"/>
</dbReference>
<feature type="domain" description="C2H2-type" evidence="9">
    <location>
        <begin position="490"/>
        <end position="518"/>
    </location>
</feature>
<dbReference type="PANTHER" id="PTHR16515">
    <property type="entry name" value="PR DOMAIN ZINC FINGER PROTEIN"/>
    <property type="match status" value="1"/>
</dbReference>
<dbReference type="FunFam" id="3.30.160.60:FF:000446">
    <property type="entry name" value="Zinc finger protein"/>
    <property type="match status" value="1"/>
</dbReference>
<evidence type="ECO:0000256" key="7">
    <source>
        <dbReference type="PROSITE-ProRule" id="PRU00042"/>
    </source>
</evidence>
<accession>A0A1X6PGP6</accession>
<feature type="compositionally biased region" description="Gly residues" evidence="8">
    <location>
        <begin position="339"/>
        <end position="348"/>
    </location>
</feature>
<protein>
    <recommendedName>
        <fullName evidence="9">C2H2-type domain-containing protein</fullName>
    </recommendedName>
</protein>
<evidence type="ECO:0000256" key="1">
    <source>
        <dbReference type="ARBA" id="ARBA00004123"/>
    </source>
</evidence>
<evidence type="ECO:0000256" key="2">
    <source>
        <dbReference type="ARBA" id="ARBA00022723"/>
    </source>
</evidence>
<dbReference type="InterPro" id="IPR036236">
    <property type="entry name" value="Znf_C2H2_sf"/>
</dbReference>
<evidence type="ECO:0000256" key="6">
    <source>
        <dbReference type="ARBA" id="ARBA00023242"/>
    </source>
</evidence>
<dbReference type="Pfam" id="PF00096">
    <property type="entry name" value="zf-C2H2"/>
    <property type="match status" value="2"/>
</dbReference>
<evidence type="ECO:0000256" key="4">
    <source>
        <dbReference type="ARBA" id="ARBA00022771"/>
    </source>
</evidence>
<evidence type="ECO:0000256" key="8">
    <source>
        <dbReference type="SAM" id="MobiDB-lite"/>
    </source>
</evidence>
<keyword evidence="4 7" id="KW-0863">Zinc-finger</keyword>
<evidence type="ECO:0000256" key="3">
    <source>
        <dbReference type="ARBA" id="ARBA00022737"/>
    </source>
</evidence>
<dbReference type="PANTHER" id="PTHR16515:SF49">
    <property type="entry name" value="GASTRULA ZINC FINGER PROTEIN XLCGF49.1-LIKE-RELATED"/>
    <property type="match status" value="1"/>
</dbReference>
<keyword evidence="3" id="KW-0677">Repeat</keyword>